<evidence type="ECO:0000313" key="1">
    <source>
        <dbReference type="EMBL" id="TPE44925.1"/>
    </source>
</evidence>
<dbReference type="Proteomes" id="UP000316727">
    <property type="component" value="Unassembled WGS sequence"/>
</dbReference>
<organism evidence="1 2">
    <name type="scientific">Pontibacter mangrovi</name>
    <dbReference type="NCBI Taxonomy" id="2589816"/>
    <lineage>
        <taxon>Bacteria</taxon>
        <taxon>Pseudomonadati</taxon>
        <taxon>Bacteroidota</taxon>
        <taxon>Cytophagia</taxon>
        <taxon>Cytophagales</taxon>
        <taxon>Hymenobacteraceae</taxon>
        <taxon>Pontibacter</taxon>
    </lineage>
</organism>
<dbReference type="EMBL" id="VFRQ01000003">
    <property type="protein sequence ID" value="TPE44925.1"/>
    <property type="molecule type" value="Genomic_DNA"/>
</dbReference>
<gene>
    <name evidence="1" type="ORF">FJM65_07885</name>
</gene>
<keyword evidence="2" id="KW-1185">Reference proteome</keyword>
<evidence type="ECO:0000313" key="2">
    <source>
        <dbReference type="Proteomes" id="UP000316727"/>
    </source>
</evidence>
<dbReference type="Pfam" id="PF20459">
    <property type="entry name" value="DUF6712"/>
    <property type="match status" value="1"/>
</dbReference>
<comment type="caution">
    <text evidence="1">The sequence shown here is derived from an EMBL/GenBank/DDBJ whole genome shotgun (WGS) entry which is preliminary data.</text>
</comment>
<dbReference type="InterPro" id="IPR046558">
    <property type="entry name" value="DUF6712"/>
</dbReference>
<reference evidence="1 2" key="1">
    <citation type="submission" date="2019-06" db="EMBL/GenBank/DDBJ databases">
        <title>A novel bacterium of genus Pontibacter, isolated from marine sediment.</title>
        <authorList>
            <person name="Huang H."/>
            <person name="Mo K."/>
            <person name="Hu Y."/>
        </authorList>
    </citation>
    <scope>NUCLEOTIDE SEQUENCE [LARGE SCALE GENOMIC DNA]</scope>
    <source>
        <strain evidence="1 2">HB172049</strain>
    </source>
</reference>
<dbReference type="OrthoDB" id="9863958at2"/>
<protein>
    <submittedName>
        <fullName evidence="1">Uncharacterized protein</fullName>
    </submittedName>
</protein>
<proteinExistence type="predicted"/>
<name>A0A501W8S4_9BACT</name>
<accession>A0A501W8S4</accession>
<sequence>MEQKYFITAAEVAIHTDVQKNVDSPYFAPRLARVQEDVIKPLLGAALYEELLAAFLAKQQEVPVPMPENLAQLHAQLAPVMAQYVFLRSLPHMVVKATNRGLKPAGELDLSDAQYRRYRDAVEVEAQSRSRDFTEWLEARKADYPNYKAAALEGRPIGGIVL</sequence>
<dbReference type="AlphaFoldDB" id="A0A501W8S4"/>
<dbReference type="RefSeq" id="WP_140620950.1">
    <property type="nucleotide sequence ID" value="NZ_VFRQ01000003.1"/>
</dbReference>